<proteinExistence type="inferred from homology"/>
<dbReference type="InterPro" id="IPR009288">
    <property type="entry name" value="AIG2-like_dom"/>
</dbReference>
<protein>
    <recommendedName>
        <fullName evidence="2">Gamma-glutamylcyclotransferase family protein</fullName>
    </recommendedName>
</protein>
<comment type="similarity">
    <text evidence="1 2">Belongs to the gamma-glutamylcyclotransferase family.</text>
</comment>
<accession>A0ABY2XIU4</accession>
<gene>
    <name evidence="4" type="ORF">FGS76_15115</name>
</gene>
<evidence type="ECO:0000256" key="1">
    <source>
        <dbReference type="ARBA" id="ARBA00008861"/>
    </source>
</evidence>
<dbReference type="Pfam" id="PF06094">
    <property type="entry name" value="GGACT"/>
    <property type="match status" value="1"/>
</dbReference>
<comment type="caution">
    <text evidence="4">The sequence shown here is derived from an EMBL/GenBank/DDBJ whole genome shotgun (WGS) entry which is preliminary data.</text>
</comment>
<evidence type="ECO:0000313" key="4">
    <source>
        <dbReference type="EMBL" id="TMW11378.1"/>
    </source>
</evidence>
<evidence type="ECO:0000313" key="5">
    <source>
        <dbReference type="Proteomes" id="UP000739180"/>
    </source>
</evidence>
<dbReference type="InterPro" id="IPR013024">
    <property type="entry name" value="GGCT-like"/>
</dbReference>
<sequence>MVGSAGPLRVFVYGTLLAGECNHGWLAGGRYLGNWTTAPRYRLVDTGPYPVLALGGRTAVRGEVYAINRLILDQLDVLEGYPADYGRVLIPTGWGRAWVYRRRRAPAARLLFDGDWRRRPFPQ</sequence>
<dbReference type="SUPFAM" id="SSF110857">
    <property type="entry name" value="Gamma-glutamyl cyclotransferase-like"/>
    <property type="match status" value="1"/>
</dbReference>
<dbReference type="InterPro" id="IPR036568">
    <property type="entry name" value="GGCT-like_sf"/>
</dbReference>
<evidence type="ECO:0000256" key="2">
    <source>
        <dbReference type="RuleBase" id="RU367036"/>
    </source>
</evidence>
<dbReference type="InterPro" id="IPR039126">
    <property type="entry name" value="GGACT"/>
</dbReference>
<feature type="domain" description="Gamma-glutamylcyclotransferase AIG2-like" evidence="3">
    <location>
        <begin position="10"/>
        <end position="118"/>
    </location>
</feature>
<dbReference type="EMBL" id="VCQT01000044">
    <property type="protein sequence ID" value="TMW11378.1"/>
    <property type="molecule type" value="Genomic_DNA"/>
</dbReference>
<dbReference type="CDD" id="cd06661">
    <property type="entry name" value="GGCT_like"/>
    <property type="match status" value="1"/>
</dbReference>
<keyword evidence="5" id="KW-1185">Reference proteome</keyword>
<name>A0ABY2XIU4_9GAMM</name>
<organism evidence="4 5">
    <name type="scientific">Alloalcanivorax gelatiniphagus</name>
    <dbReference type="NCBI Taxonomy" id="1194167"/>
    <lineage>
        <taxon>Bacteria</taxon>
        <taxon>Pseudomonadati</taxon>
        <taxon>Pseudomonadota</taxon>
        <taxon>Gammaproteobacteria</taxon>
        <taxon>Oceanospirillales</taxon>
        <taxon>Alcanivoracaceae</taxon>
        <taxon>Alloalcanivorax</taxon>
    </lineage>
</organism>
<dbReference type="PANTHER" id="PTHR12510">
    <property type="entry name" value="TROPONIN C-AKIN-1 PROTEIN"/>
    <property type="match status" value="1"/>
</dbReference>
<dbReference type="Gene3D" id="3.10.490.10">
    <property type="entry name" value="Gamma-glutamyl cyclotransferase-like"/>
    <property type="match status" value="1"/>
</dbReference>
<reference evidence="4 5" key="1">
    <citation type="submission" date="2019-05" db="EMBL/GenBank/DDBJ databases">
        <title>Genome of Alcanivorax gelatiniphagus, an oil degrading marine bacteria.</title>
        <authorList>
            <person name="Kwon K.K."/>
        </authorList>
    </citation>
    <scope>NUCLEOTIDE SEQUENCE [LARGE SCALE GENOMIC DNA]</scope>
    <source>
        <strain evidence="4 5">MEBiC 08158</strain>
    </source>
</reference>
<dbReference type="PANTHER" id="PTHR12510:SF4">
    <property type="entry name" value="GAMMA-GLUTAMYLAMINECYCLOTRANSFERASE"/>
    <property type="match status" value="1"/>
</dbReference>
<dbReference type="Proteomes" id="UP000739180">
    <property type="component" value="Unassembled WGS sequence"/>
</dbReference>
<evidence type="ECO:0000259" key="3">
    <source>
        <dbReference type="Pfam" id="PF06094"/>
    </source>
</evidence>